<feature type="coiled-coil region" evidence="1">
    <location>
        <begin position="16"/>
        <end position="103"/>
    </location>
</feature>
<proteinExistence type="predicted"/>
<evidence type="ECO:0000313" key="3">
    <source>
        <dbReference type="Proteomes" id="UP001237642"/>
    </source>
</evidence>
<reference evidence="2" key="1">
    <citation type="submission" date="2023-02" db="EMBL/GenBank/DDBJ databases">
        <title>Genome of toxic invasive species Heracleum sosnowskyi carries increased number of genes despite the absence of recent whole-genome duplications.</title>
        <authorList>
            <person name="Schelkunov M."/>
            <person name="Shtratnikova V."/>
            <person name="Makarenko M."/>
            <person name="Klepikova A."/>
            <person name="Omelchenko D."/>
            <person name="Novikova G."/>
            <person name="Obukhova E."/>
            <person name="Bogdanov V."/>
            <person name="Penin A."/>
            <person name="Logacheva M."/>
        </authorList>
    </citation>
    <scope>NUCLEOTIDE SEQUENCE</scope>
    <source>
        <strain evidence="2">Hsosn_3</strain>
        <tissue evidence="2">Leaf</tissue>
    </source>
</reference>
<accession>A0AAD8GS36</accession>
<dbReference type="Proteomes" id="UP001237642">
    <property type="component" value="Unassembled WGS sequence"/>
</dbReference>
<keyword evidence="3" id="KW-1185">Reference proteome</keyword>
<evidence type="ECO:0000313" key="2">
    <source>
        <dbReference type="EMBL" id="KAK1353352.1"/>
    </source>
</evidence>
<dbReference type="PANTHER" id="PTHR34452:SF7">
    <property type="entry name" value="MYOSIN HEAVY CHAIN-RELATED PROTEIN"/>
    <property type="match status" value="1"/>
</dbReference>
<comment type="caution">
    <text evidence="2">The sequence shown here is derived from an EMBL/GenBank/DDBJ whole genome shotgun (WGS) entry which is preliminary data.</text>
</comment>
<name>A0AAD8GS36_9APIA</name>
<dbReference type="AlphaFoldDB" id="A0AAD8GS36"/>
<keyword evidence="1" id="KW-0175">Coiled coil</keyword>
<reference evidence="2" key="2">
    <citation type="submission" date="2023-05" db="EMBL/GenBank/DDBJ databases">
        <authorList>
            <person name="Schelkunov M.I."/>
        </authorList>
    </citation>
    <scope>NUCLEOTIDE SEQUENCE</scope>
    <source>
        <strain evidence="2">Hsosn_3</strain>
        <tissue evidence="2">Leaf</tissue>
    </source>
</reference>
<evidence type="ECO:0000256" key="1">
    <source>
        <dbReference type="SAM" id="Coils"/>
    </source>
</evidence>
<protein>
    <submittedName>
        <fullName evidence="2">Uncharacterized protein</fullName>
    </submittedName>
</protein>
<organism evidence="2 3">
    <name type="scientific">Heracleum sosnowskyi</name>
    <dbReference type="NCBI Taxonomy" id="360622"/>
    <lineage>
        <taxon>Eukaryota</taxon>
        <taxon>Viridiplantae</taxon>
        <taxon>Streptophyta</taxon>
        <taxon>Embryophyta</taxon>
        <taxon>Tracheophyta</taxon>
        <taxon>Spermatophyta</taxon>
        <taxon>Magnoliopsida</taxon>
        <taxon>eudicotyledons</taxon>
        <taxon>Gunneridae</taxon>
        <taxon>Pentapetalae</taxon>
        <taxon>asterids</taxon>
        <taxon>campanulids</taxon>
        <taxon>Apiales</taxon>
        <taxon>Apiaceae</taxon>
        <taxon>Apioideae</taxon>
        <taxon>apioid superclade</taxon>
        <taxon>Tordylieae</taxon>
        <taxon>Tordyliinae</taxon>
        <taxon>Heracleum</taxon>
    </lineage>
</organism>
<gene>
    <name evidence="2" type="ORF">POM88_052487</name>
</gene>
<sequence length="132" mass="14956">MRNKLQYKGGDPRALLEELRQELNHEKDLNANLRIQLQKTQESNSGSKEVVNLKGKIRSLEGQLKQKEAALEMSSKSFHIKEKEDLQRKIEGLEKSLEILNQNAASFCGYECLKLKEDGGNLDAEIGEEAKT</sequence>
<dbReference type="PANTHER" id="PTHR34452">
    <property type="entry name" value="MYOSIN HEAVY CHAIN-RELATED PROTEIN"/>
    <property type="match status" value="1"/>
</dbReference>
<dbReference type="EMBL" id="JAUIZM010000013">
    <property type="protein sequence ID" value="KAK1353352.1"/>
    <property type="molecule type" value="Genomic_DNA"/>
</dbReference>